<dbReference type="AlphaFoldDB" id="A0A177MSI4"/>
<keyword evidence="3" id="KW-0479">Metal-binding</keyword>
<dbReference type="SUPFAM" id="SSF63380">
    <property type="entry name" value="Riboflavin synthase domain-like"/>
    <property type="match status" value="1"/>
</dbReference>
<dbReference type="InterPro" id="IPR017927">
    <property type="entry name" value="FAD-bd_FR_type"/>
</dbReference>
<dbReference type="PANTHER" id="PTHR47354">
    <property type="entry name" value="NADH OXIDOREDUCTASE HCR"/>
    <property type="match status" value="1"/>
</dbReference>
<organism evidence="7 8">
    <name type="scientific">Methylomonas methanica</name>
    <dbReference type="NCBI Taxonomy" id="421"/>
    <lineage>
        <taxon>Bacteria</taxon>
        <taxon>Pseudomonadati</taxon>
        <taxon>Pseudomonadota</taxon>
        <taxon>Gammaproteobacteria</taxon>
        <taxon>Methylococcales</taxon>
        <taxon>Methylococcaceae</taxon>
        <taxon>Methylomonas</taxon>
    </lineage>
</organism>
<dbReference type="InterPro" id="IPR050415">
    <property type="entry name" value="MRET"/>
</dbReference>
<evidence type="ECO:0000256" key="2">
    <source>
        <dbReference type="ARBA" id="ARBA00022714"/>
    </source>
</evidence>
<dbReference type="EMBL" id="LUUG01000046">
    <property type="protein sequence ID" value="OAI08233.1"/>
    <property type="molecule type" value="Genomic_DNA"/>
</dbReference>
<dbReference type="GO" id="GO:0016491">
    <property type="term" value="F:oxidoreductase activity"/>
    <property type="evidence" value="ECO:0007669"/>
    <property type="project" value="InterPro"/>
</dbReference>
<evidence type="ECO:0000313" key="8">
    <source>
        <dbReference type="Proteomes" id="UP000078090"/>
    </source>
</evidence>
<dbReference type="InterPro" id="IPR017938">
    <property type="entry name" value="Riboflavin_synthase-like_b-brl"/>
</dbReference>
<name>A0A177MSI4_METMH</name>
<sequence>MARAFAKISFTPNVQAVQTEMGSRTAYRTAELGDTETVALSEFEQAFITERDSFYQATVSESGWPYVQHRGGPAGFLKVLDEQTIGYADFSGNRQYISVGNLRGDDRVSLLLMDYPGRQRLKIWGRARVVDERSEPALLSKLEPTDFRGPVERGIVIRVEAFDWNCPKYITPRYSQREVEALLEQTRPQQQTNPVAPQAPIVLGNGALPLTIRGIRQLTPRIRAYELRHADGESLPNYRAGAHIRVPIILPDGSVTSRTYSLTDTPEDPDCYHIAVLRVDDGEGGSSALHDGWQLGSRINVDAPENYFPLHDDDRPTLLIAGGIGITPIKAMAESLAARNTEFQLHYTGRAPQDMAFVKDLQRQFSDRCRFYFSQAQSPIRLDVSALLANVSADTVIYVCGPPRLIDSVRQTARQLGIADDRVQFESFN</sequence>
<dbReference type="OrthoDB" id="9796486at2"/>
<evidence type="ECO:0000259" key="6">
    <source>
        <dbReference type="PROSITE" id="PS51384"/>
    </source>
</evidence>
<dbReference type="InterPro" id="IPR001433">
    <property type="entry name" value="OxRdtase_FAD/NAD-bd"/>
</dbReference>
<keyword evidence="5" id="KW-0411">Iron-sulfur</keyword>
<evidence type="ECO:0000256" key="4">
    <source>
        <dbReference type="ARBA" id="ARBA00023004"/>
    </source>
</evidence>
<dbReference type="InterPro" id="IPR039261">
    <property type="entry name" value="FNR_nucleotide-bd"/>
</dbReference>
<reference evidence="7 8" key="1">
    <citation type="submission" date="2016-03" db="EMBL/GenBank/DDBJ databases">
        <authorList>
            <person name="Ploux O."/>
        </authorList>
    </citation>
    <scope>NUCLEOTIDE SEQUENCE [LARGE SCALE GENOMIC DNA]</scope>
    <source>
        <strain evidence="7 8">R-45363</strain>
    </source>
</reference>
<dbReference type="SUPFAM" id="SSF52343">
    <property type="entry name" value="Ferredoxin reductase-like, C-terminal NADP-linked domain"/>
    <property type="match status" value="1"/>
</dbReference>
<evidence type="ECO:0000256" key="5">
    <source>
        <dbReference type="ARBA" id="ARBA00023014"/>
    </source>
</evidence>
<dbReference type="Pfam" id="PF01243">
    <property type="entry name" value="PNPOx_N"/>
    <property type="match status" value="1"/>
</dbReference>
<dbReference type="Pfam" id="PF00175">
    <property type="entry name" value="NAD_binding_1"/>
    <property type="match status" value="1"/>
</dbReference>
<evidence type="ECO:0000256" key="1">
    <source>
        <dbReference type="ARBA" id="ARBA00022630"/>
    </source>
</evidence>
<dbReference type="PANTHER" id="PTHR47354:SF1">
    <property type="entry name" value="CARNITINE MONOOXYGENASE REDUCTASE SUBUNIT"/>
    <property type="match status" value="1"/>
</dbReference>
<dbReference type="GO" id="GO:0046872">
    <property type="term" value="F:metal ion binding"/>
    <property type="evidence" value="ECO:0007669"/>
    <property type="project" value="UniProtKB-KW"/>
</dbReference>
<keyword evidence="2" id="KW-0001">2Fe-2S</keyword>
<dbReference type="InterPro" id="IPR011576">
    <property type="entry name" value="Pyridox_Oxase_N"/>
</dbReference>
<accession>A0A177MSI4</accession>
<dbReference type="InterPro" id="IPR012349">
    <property type="entry name" value="Split_barrel_FMN-bd"/>
</dbReference>
<gene>
    <name evidence="7" type="ORF">A1332_07820</name>
</gene>
<dbReference type="CDD" id="cd06185">
    <property type="entry name" value="PDR_like"/>
    <property type="match status" value="1"/>
</dbReference>
<proteinExistence type="predicted"/>
<dbReference type="Gene3D" id="2.30.110.10">
    <property type="entry name" value="Electron Transport, Fmn-binding Protein, Chain A"/>
    <property type="match status" value="1"/>
</dbReference>
<dbReference type="SUPFAM" id="SSF50475">
    <property type="entry name" value="FMN-binding split barrel"/>
    <property type="match status" value="1"/>
</dbReference>
<feature type="domain" description="FAD-binding FR-type" evidence="6">
    <location>
        <begin position="205"/>
        <end position="311"/>
    </location>
</feature>
<dbReference type="PRINTS" id="PR00409">
    <property type="entry name" value="PHDIOXRDTASE"/>
</dbReference>
<dbReference type="PROSITE" id="PS51384">
    <property type="entry name" value="FAD_FR"/>
    <property type="match status" value="1"/>
</dbReference>
<dbReference type="Gene3D" id="3.40.50.80">
    <property type="entry name" value="Nucleotide-binding domain of ferredoxin-NADP reductase (FNR) module"/>
    <property type="match status" value="1"/>
</dbReference>
<dbReference type="RefSeq" id="WP_064007165.1">
    <property type="nucleotide sequence ID" value="NZ_LUUG01000046.1"/>
</dbReference>
<dbReference type="Proteomes" id="UP000078090">
    <property type="component" value="Unassembled WGS sequence"/>
</dbReference>
<dbReference type="GO" id="GO:0051537">
    <property type="term" value="F:2 iron, 2 sulfur cluster binding"/>
    <property type="evidence" value="ECO:0007669"/>
    <property type="project" value="UniProtKB-KW"/>
</dbReference>
<keyword evidence="4" id="KW-0408">Iron</keyword>
<keyword evidence="1" id="KW-0285">Flavoprotein</keyword>
<dbReference type="Gene3D" id="2.40.30.10">
    <property type="entry name" value="Translation factors"/>
    <property type="match status" value="1"/>
</dbReference>
<evidence type="ECO:0000313" key="7">
    <source>
        <dbReference type="EMBL" id="OAI08233.1"/>
    </source>
</evidence>
<protein>
    <submittedName>
        <fullName evidence="7">Pyridoxamine 5'-phosphate oxidase</fullName>
    </submittedName>
</protein>
<evidence type="ECO:0000256" key="3">
    <source>
        <dbReference type="ARBA" id="ARBA00022723"/>
    </source>
</evidence>
<comment type="caution">
    <text evidence="7">The sequence shown here is derived from an EMBL/GenBank/DDBJ whole genome shotgun (WGS) entry which is preliminary data.</text>
</comment>